<feature type="region of interest" description="Disordered" evidence="1">
    <location>
        <begin position="28"/>
        <end position="53"/>
    </location>
</feature>
<dbReference type="EMBL" id="VIGI01000015">
    <property type="protein sequence ID" value="KAB8291176.1"/>
    <property type="molecule type" value="Genomic_DNA"/>
</dbReference>
<feature type="region of interest" description="Disordered" evidence="1">
    <location>
        <begin position="68"/>
        <end position="94"/>
    </location>
</feature>
<comment type="caution">
    <text evidence="2">The sequence shown here is derived from an EMBL/GenBank/DDBJ whole genome shotgun (WGS) entry which is preliminary data.</text>
</comment>
<feature type="compositionally biased region" description="Low complexity" evidence="1">
    <location>
        <begin position="71"/>
        <end position="80"/>
    </location>
</feature>
<evidence type="ECO:0000313" key="2">
    <source>
        <dbReference type="EMBL" id="KAB8291176.1"/>
    </source>
</evidence>
<accession>A0A5N6JQX2</accession>
<gene>
    <name evidence="2" type="ORF">EYC80_009864</name>
</gene>
<dbReference type="Proteomes" id="UP000326757">
    <property type="component" value="Unassembled WGS sequence"/>
</dbReference>
<keyword evidence="3" id="KW-1185">Reference proteome</keyword>
<evidence type="ECO:0000256" key="1">
    <source>
        <dbReference type="SAM" id="MobiDB-lite"/>
    </source>
</evidence>
<sequence length="94" mass="10128">MKRSKWYEKDVAAAKSGYIAPRIPIVSAKSSQNKSITGDRDGSGHLISSSSPDLTYKLSESPAIGRGAYHSSASSKFGSSEGDFSEMNKILKER</sequence>
<reference evidence="2 3" key="1">
    <citation type="submission" date="2019-06" db="EMBL/GenBank/DDBJ databases">
        <title>Genome Sequence of the Brown Rot Fungal Pathogen Monilinia laxa.</title>
        <authorList>
            <person name="De Miccolis Angelini R.M."/>
            <person name="Landi L."/>
            <person name="Abate D."/>
            <person name="Pollastro S."/>
            <person name="Romanazzi G."/>
            <person name="Faretra F."/>
        </authorList>
    </citation>
    <scope>NUCLEOTIDE SEQUENCE [LARGE SCALE GENOMIC DNA]</scope>
    <source>
        <strain evidence="2 3">Mlax316</strain>
    </source>
</reference>
<dbReference type="AlphaFoldDB" id="A0A5N6JQX2"/>
<organism evidence="2 3">
    <name type="scientific">Monilinia laxa</name>
    <name type="common">Brown rot fungus</name>
    <name type="synonym">Sclerotinia laxa</name>
    <dbReference type="NCBI Taxonomy" id="61186"/>
    <lineage>
        <taxon>Eukaryota</taxon>
        <taxon>Fungi</taxon>
        <taxon>Dikarya</taxon>
        <taxon>Ascomycota</taxon>
        <taxon>Pezizomycotina</taxon>
        <taxon>Leotiomycetes</taxon>
        <taxon>Helotiales</taxon>
        <taxon>Sclerotiniaceae</taxon>
        <taxon>Monilinia</taxon>
    </lineage>
</organism>
<evidence type="ECO:0000313" key="3">
    <source>
        <dbReference type="Proteomes" id="UP000326757"/>
    </source>
</evidence>
<protein>
    <submittedName>
        <fullName evidence="2">Uncharacterized protein</fullName>
    </submittedName>
</protein>
<proteinExistence type="predicted"/>
<name>A0A5N6JQX2_MONLA</name>